<dbReference type="GO" id="GO:0005634">
    <property type="term" value="C:nucleus"/>
    <property type="evidence" value="ECO:0007669"/>
    <property type="project" value="TreeGrafter"/>
</dbReference>
<feature type="compositionally biased region" description="Polar residues" evidence="1">
    <location>
        <begin position="222"/>
        <end position="232"/>
    </location>
</feature>
<dbReference type="RefSeq" id="XP_016212218.1">
    <property type="nucleotide sequence ID" value="XM_016359770.1"/>
</dbReference>
<evidence type="ECO:0000256" key="1">
    <source>
        <dbReference type="SAM" id="MobiDB-lite"/>
    </source>
</evidence>
<proteinExistence type="predicted"/>
<dbReference type="PANTHER" id="PTHR28535:SF1">
    <property type="entry name" value="PROTEIN ZGRF1"/>
    <property type="match status" value="1"/>
</dbReference>
<protein>
    <recommendedName>
        <fullName evidence="2">5'-3' DNA helicase ZGRF1-like N-terminal domain-containing protein</fullName>
    </recommendedName>
</protein>
<organism evidence="3 4">
    <name type="scientific">Verruconis gallopava</name>
    <dbReference type="NCBI Taxonomy" id="253628"/>
    <lineage>
        <taxon>Eukaryota</taxon>
        <taxon>Fungi</taxon>
        <taxon>Dikarya</taxon>
        <taxon>Ascomycota</taxon>
        <taxon>Pezizomycotina</taxon>
        <taxon>Dothideomycetes</taxon>
        <taxon>Pleosporomycetidae</taxon>
        <taxon>Venturiales</taxon>
        <taxon>Sympoventuriaceae</taxon>
        <taxon>Verruconis</taxon>
    </lineage>
</organism>
<keyword evidence="4" id="KW-1185">Reference proteome</keyword>
<feature type="compositionally biased region" description="Basic and acidic residues" evidence="1">
    <location>
        <begin position="170"/>
        <end position="185"/>
    </location>
</feature>
<dbReference type="AlphaFoldDB" id="A0A0D2AT72"/>
<dbReference type="HOGENOM" id="CLU_019990_0_0_1"/>
<dbReference type="EMBL" id="KN847549">
    <property type="protein sequence ID" value="KIW02349.1"/>
    <property type="molecule type" value="Genomic_DNA"/>
</dbReference>
<evidence type="ECO:0000313" key="4">
    <source>
        <dbReference type="Proteomes" id="UP000053259"/>
    </source>
</evidence>
<dbReference type="STRING" id="253628.A0A0D2AT72"/>
<feature type="domain" description="5'-3' DNA helicase ZGRF1-like N-terminal" evidence="2">
    <location>
        <begin position="24"/>
        <end position="104"/>
    </location>
</feature>
<feature type="region of interest" description="Disordered" evidence="1">
    <location>
        <begin position="161"/>
        <end position="186"/>
    </location>
</feature>
<reference evidence="3 4" key="1">
    <citation type="submission" date="2015-01" db="EMBL/GenBank/DDBJ databases">
        <title>The Genome Sequence of Ochroconis gallopava CBS43764.</title>
        <authorList>
            <consortium name="The Broad Institute Genomics Platform"/>
            <person name="Cuomo C."/>
            <person name="de Hoog S."/>
            <person name="Gorbushina A."/>
            <person name="Stielow B."/>
            <person name="Teixiera M."/>
            <person name="Abouelleil A."/>
            <person name="Chapman S.B."/>
            <person name="Priest M."/>
            <person name="Young S.K."/>
            <person name="Wortman J."/>
            <person name="Nusbaum C."/>
            <person name="Birren B."/>
        </authorList>
    </citation>
    <scope>NUCLEOTIDE SEQUENCE [LARGE SCALE GENOMIC DNA]</scope>
    <source>
        <strain evidence="3 4">CBS 43764</strain>
    </source>
</reference>
<feature type="region of interest" description="Disordered" evidence="1">
    <location>
        <begin position="222"/>
        <end position="241"/>
    </location>
</feature>
<dbReference type="InterPro" id="IPR018838">
    <property type="entry name" value="ZGRF1-like_N"/>
</dbReference>
<dbReference type="InParanoid" id="A0A0D2AT72"/>
<dbReference type="GO" id="GO:0006302">
    <property type="term" value="P:double-strand break repair"/>
    <property type="evidence" value="ECO:0007669"/>
    <property type="project" value="TreeGrafter"/>
</dbReference>
<dbReference type="PANTHER" id="PTHR28535">
    <property type="entry name" value="ZINC FINGER GRF-TYPE CONTAINING 1"/>
    <property type="match status" value="1"/>
</dbReference>
<dbReference type="GO" id="GO:0035861">
    <property type="term" value="C:site of double-strand break"/>
    <property type="evidence" value="ECO:0007669"/>
    <property type="project" value="TreeGrafter"/>
</dbReference>
<accession>A0A0D2AT72</accession>
<dbReference type="Pfam" id="PF10382">
    <property type="entry name" value="ZGRF1-like_N"/>
    <property type="match status" value="1"/>
</dbReference>
<dbReference type="Proteomes" id="UP000053259">
    <property type="component" value="Unassembled WGS sequence"/>
</dbReference>
<dbReference type="InterPro" id="IPR052800">
    <property type="entry name" value="DNA_Repair_Helicase_ZGRF1"/>
</dbReference>
<dbReference type="GeneID" id="27314144"/>
<evidence type="ECO:0000259" key="2">
    <source>
        <dbReference type="Pfam" id="PF10382"/>
    </source>
</evidence>
<name>A0A0D2AT72_9PEZI</name>
<dbReference type="VEuPathDB" id="FungiDB:PV09_06171"/>
<feature type="region of interest" description="Disordered" evidence="1">
    <location>
        <begin position="286"/>
        <end position="308"/>
    </location>
</feature>
<evidence type="ECO:0000313" key="3">
    <source>
        <dbReference type="EMBL" id="KIW02349.1"/>
    </source>
</evidence>
<dbReference type="OrthoDB" id="6513042at2759"/>
<gene>
    <name evidence="3" type="ORF">PV09_06171</name>
</gene>
<sequence length="514" mass="57415">MTPKTARADVAAIRTPNVQGKALVHEFRCLYTFDVRRKQKRWQDGRAKFHTFNNRIMVYDDTQNFVGDIHWKDGSGPQPDDEFSLEVGVLVQIGDLLYTTQTDLAPLFIRERKKPESHGAEGAENAAALNMALDRKGHLSTQKHKSLHVLLNSAKTGSIKAKMSGQSPYDARKAGLDVESSDDRGRKRRRLAVNKTTHFMSKTNGTGELAQEVEKLAFKTKNNPSSTISRSTVWGRDSSPKRTCNSMANSTNIKLGVTRVECTSACYLPQNRSLMRTMILNHVESESADNHTSVSAKDSRADNAPSGAKKTLLRLGKSKKTSMLICQKLDHEGGVSIASSKQRPNLYQTLSDLEDGTREDERLKSKSEEIIPSNSNCETLVDIIDESLILTSTSGLAVKDLSTPIEDQVRFQSGYQPTACSENQGTNGGKALLANRAPINYAQKRKGTKKLSRTTARQKSHVPDYDEDRLNMVQSRDIVRPPEKHDQGPWTIEAMDLFDWRPPDWEMRLLKLST</sequence>